<organism evidence="1 2">
    <name type="scientific">Mycena rosella</name>
    <name type="common">Pink bonnet</name>
    <name type="synonym">Agaricus rosellus</name>
    <dbReference type="NCBI Taxonomy" id="1033263"/>
    <lineage>
        <taxon>Eukaryota</taxon>
        <taxon>Fungi</taxon>
        <taxon>Dikarya</taxon>
        <taxon>Basidiomycota</taxon>
        <taxon>Agaricomycotina</taxon>
        <taxon>Agaricomycetes</taxon>
        <taxon>Agaricomycetidae</taxon>
        <taxon>Agaricales</taxon>
        <taxon>Marasmiineae</taxon>
        <taxon>Mycenaceae</taxon>
        <taxon>Mycena</taxon>
    </lineage>
</organism>
<evidence type="ECO:0000313" key="1">
    <source>
        <dbReference type="EMBL" id="KAJ7700506.1"/>
    </source>
</evidence>
<keyword evidence="2" id="KW-1185">Reference proteome</keyword>
<reference evidence="1" key="1">
    <citation type="submission" date="2023-03" db="EMBL/GenBank/DDBJ databases">
        <title>Massive genome expansion in bonnet fungi (Mycena s.s.) driven by repeated elements and novel gene families across ecological guilds.</title>
        <authorList>
            <consortium name="Lawrence Berkeley National Laboratory"/>
            <person name="Harder C.B."/>
            <person name="Miyauchi S."/>
            <person name="Viragh M."/>
            <person name="Kuo A."/>
            <person name="Thoen E."/>
            <person name="Andreopoulos B."/>
            <person name="Lu D."/>
            <person name="Skrede I."/>
            <person name="Drula E."/>
            <person name="Henrissat B."/>
            <person name="Morin E."/>
            <person name="Kohler A."/>
            <person name="Barry K."/>
            <person name="LaButti K."/>
            <person name="Morin E."/>
            <person name="Salamov A."/>
            <person name="Lipzen A."/>
            <person name="Mereny Z."/>
            <person name="Hegedus B."/>
            <person name="Baldrian P."/>
            <person name="Stursova M."/>
            <person name="Weitz H."/>
            <person name="Taylor A."/>
            <person name="Grigoriev I.V."/>
            <person name="Nagy L.G."/>
            <person name="Martin F."/>
            <person name="Kauserud H."/>
        </authorList>
    </citation>
    <scope>NUCLEOTIDE SEQUENCE</scope>
    <source>
        <strain evidence="1">CBHHK067</strain>
    </source>
</reference>
<comment type="caution">
    <text evidence="1">The sequence shown here is derived from an EMBL/GenBank/DDBJ whole genome shotgun (WGS) entry which is preliminary data.</text>
</comment>
<proteinExistence type="predicted"/>
<evidence type="ECO:0000313" key="2">
    <source>
        <dbReference type="Proteomes" id="UP001221757"/>
    </source>
</evidence>
<dbReference type="EMBL" id="JARKIE010000020">
    <property type="protein sequence ID" value="KAJ7700506.1"/>
    <property type="molecule type" value="Genomic_DNA"/>
</dbReference>
<dbReference type="AlphaFoldDB" id="A0AAD7DVW5"/>
<protein>
    <submittedName>
        <fullName evidence="1">Uncharacterized protein</fullName>
    </submittedName>
</protein>
<gene>
    <name evidence="1" type="ORF">B0H17DRAFT_1128914</name>
</gene>
<dbReference type="Proteomes" id="UP001221757">
    <property type="component" value="Unassembled WGS sequence"/>
</dbReference>
<name>A0AAD7DVW5_MYCRO</name>
<accession>A0AAD7DVW5</accession>
<sequence length="124" mass="13925">MLLPIPCFAVGSGVLQIVNSQSEQYLELNKDLGVTNCGWGAKKFRVKQWHATHCEWHLESNKELGVTNWCSTGSSSILPLLCTNPLAFDQAPNKGNKAVWCMEYTGIPYQMKVQCPPREFSQLH</sequence>